<feature type="domain" description="Smr" evidence="3">
    <location>
        <begin position="199"/>
        <end position="273"/>
    </location>
</feature>
<organism evidence="4 5">
    <name type="scientific">Entamoeba invadens IP1</name>
    <dbReference type="NCBI Taxonomy" id="370355"/>
    <lineage>
        <taxon>Eukaryota</taxon>
        <taxon>Amoebozoa</taxon>
        <taxon>Evosea</taxon>
        <taxon>Archamoebae</taxon>
        <taxon>Mastigamoebida</taxon>
        <taxon>Entamoebidae</taxon>
        <taxon>Entamoeba</taxon>
    </lineage>
</organism>
<dbReference type="OrthoDB" id="3231855at2759"/>
<name>A0A0A1TY22_ENTIV</name>
<dbReference type="PANTHER" id="PTHR47417">
    <property type="entry name" value="SMR DOMAIN-CONTAINING PROTEIN YPL199C"/>
    <property type="match status" value="1"/>
</dbReference>
<evidence type="ECO:0000256" key="1">
    <source>
        <dbReference type="SAM" id="Coils"/>
    </source>
</evidence>
<dbReference type="KEGG" id="eiv:EIN_031180"/>
<proteinExistence type="predicted"/>
<dbReference type="Proteomes" id="UP000014680">
    <property type="component" value="Unassembled WGS sequence"/>
</dbReference>
<keyword evidence="1" id="KW-0175">Coiled coil</keyword>
<feature type="region of interest" description="Disordered" evidence="2">
    <location>
        <begin position="51"/>
        <end position="117"/>
    </location>
</feature>
<dbReference type="SMART" id="SM00463">
    <property type="entry name" value="SMR"/>
    <property type="match status" value="1"/>
</dbReference>
<sequence>MGFLLIVFLALLAYVGYLFYAKELTFPIDQSIFYKKVMALLEKAKKFVDEQQAKQKSHPKTDEVTAPKKEAKPETKKEEKKVEAKKSEPKEGTHVPKPKGDEPVIEDRPNGKKEVVSGDKSILIDRIQQSHFGPVDKKFNEAYALKDVYVKAKEENAPNKSEAFEKYDKAIKEANEMQKDANKKIFEEVNVYMNEPDAIDMHGLKIENSIDILKEEIDKAKNAGKKILKVQCGMGHHNTVGFSKIKEAVVKYCNDSSIKFDEDKDHGFVNIQL</sequence>
<evidence type="ECO:0000313" key="4">
    <source>
        <dbReference type="EMBL" id="ELP86417.1"/>
    </source>
</evidence>
<dbReference type="GeneID" id="14885484"/>
<dbReference type="SUPFAM" id="SSF160443">
    <property type="entry name" value="SMR domain-like"/>
    <property type="match status" value="1"/>
</dbReference>
<dbReference type="Gene3D" id="3.30.1370.110">
    <property type="match status" value="1"/>
</dbReference>
<dbReference type="PANTHER" id="PTHR47417:SF1">
    <property type="entry name" value="SMR DOMAIN-CONTAINING PROTEIN YPL199C"/>
    <property type="match status" value="1"/>
</dbReference>
<dbReference type="RefSeq" id="XP_004185763.1">
    <property type="nucleotide sequence ID" value="XM_004185715.1"/>
</dbReference>
<dbReference type="InterPro" id="IPR002625">
    <property type="entry name" value="Smr_dom"/>
</dbReference>
<evidence type="ECO:0000256" key="2">
    <source>
        <dbReference type="SAM" id="MobiDB-lite"/>
    </source>
</evidence>
<keyword evidence="5" id="KW-1185">Reference proteome</keyword>
<dbReference type="EMBL" id="KB206969">
    <property type="protein sequence ID" value="ELP86417.1"/>
    <property type="molecule type" value="Genomic_DNA"/>
</dbReference>
<dbReference type="InterPro" id="IPR036063">
    <property type="entry name" value="Smr_dom_sf"/>
</dbReference>
<reference evidence="4 5" key="1">
    <citation type="submission" date="2012-10" db="EMBL/GenBank/DDBJ databases">
        <authorList>
            <person name="Zafar N."/>
            <person name="Inman J."/>
            <person name="Hall N."/>
            <person name="Lorenzi H."/>
            <person name="Caler E."/>
        </authorList>
    </citation>
    <scope>NUCLEOTIDE SEQUENCE [LARGE SCALE GENOMIC DNA]</scope>
    <source>
        <strain evidence="4 5">IP1</strain>
    </source>
</reference>
<dbReference type="OMA" id="MNEPDAI"/>
<protein>
    <recommendedName>
        <fullName evidence="3">Smr domain-containing protein</fullName>
    </recommendedName>
</protein>
<dbReference type="PROSITE" id="PS50828">
    <property type="entry name" value="SMR"/>
    <property type="match status" value="1"/>
</dbReference>
<dbReference type="VEuPathDB" id="AmoebaDB:EIN_031180"/>
<dbReference type="AlphaFoldDB" id="A0A0A1TY22"/>
<accession>A0A0A1TY22</accession>
<gene>
    <name evidence="4" type="ORF">EIN_031180</name>
</gene>
<evidence type="ECO:0000259" key="3">
    <source>
        <dbReference type="PROSITE" id="PS50828"/>
    </source>
</evidence>
<evidence type="ECO:0000313" key="5">
    <source>
        <dbReference type="Proteomes" id="UP000014680"/>
    </source>
</evidence>
<feature type="coiled-coil region" evidence="1">
    <location>
        <begin position="160"/>
        <end position="223"/>
    </location>
</feature>
<dbReference type="InterPro" id="IPR053020">
    <property type="entry name" value="Smr_domain_protein"/>
</dbReference>